<dbReference type="InterPro" id="IPR006047">
    <property type="entry name" value="GH13_cat_dom"/>
</dbReference>
<evidence type="ECO:0000256" key="6">
    <source>
        <dbReference type="SAM" id="SignalP"/>
    </source>
</evidence>
<reference evidence="8 9" key="1">
    <citation type="journal article" date="2011" name="J. Bacteriol.">
        <title>Genome sequence of Haloplasma contractile, an unusual contractile bacterium from a deep-sea anoxic brine lake.</title>
        <authorList>
            <person name="Antunes A."/>
            <person name="Alam I."/>
            <person name="El Dorry H."/>
            <person name="Siam R."/>
            <person name="Robertson A."/>
            <person name="Bajic V.B."/>
            <person name="Stingl U."/>
        </authorList>
    </citation>
    <scope>NUCLEOTIDE SEQUENCE [LARGE SCALE GENOMIC DNA]</scope>
    <source>
        <strain evidence="8 9">SSD-17B</strain>
    </source>
</reference>
<dbReference type="PROSITE" id="PS51257">
    <property type="entry name" value="PROKAR_LIPOPROTEIN"/>
    <property type="match status" value="1"/>
</dbReference>
<feature type="domain" description="Glycosyl hydrolase family 13 catalytic" evidence="7">
    <location>
        <begin position="198"/>
        <end position="590"/>
    </location>
</feature>
<dbReference type="Pfam" id="PF00128">
    <property type="entry name" value="Alpha-amylase"/>
    <property type="match status" value="1"/>
</dbReference>
<dbReference type="SMART" id="SM00642">
    <property type="entry name" value="Aamy"/>
    <property type="match status" value="1"/>
</dbReference>
<dbReference type="InterPro" id="IPR045857">
    <property type="entry name" value="O16G_dom_2"/>
</dbReference>
<dbReference type="eggNOG" id="COG0366">
    <property type="taxonomic scope" value="Bacteria"/>
</dbReference>
<feature type="compositionally biased region" description="Low complexity" evidence="5">
    <location>
        <begin position="31"/>
        <end position="47"/>
    </location>
</feature>
<dbReference type="InterPro" id="IPR017853">
    <property type="entry name" value="GH"/>
</dbReference>
<evidence type="ECO:0000256" key="3">
    <source>
        <dbReference type="ARBA" id="ARBA00022801"/>
    </source>
</evidence>
<gene>
    <name evidence="8" type="ORF">HLPCO_000812</name>
</gene>
<dbReference type="Gene3D" id="3.20.20.80">
    <property type="entry name" value="Glycosidases"/>
    <property type="match status" value="1"/>
</dbReference>
<keyword evidence="2 6" id="KW-0732">Signal</keyword>
<dbReference type="GO" id="GO:0030246">
    <property type="term" value="F:carbohydrate binding"/>
    <property type="evidence" value="ECO:0007669"/>
    <property type="project" value="InterPro"/>
</dbReference>
<feature type="region of interest" description="Disordered" evidence="5">
    <location>
        <begin position="31"/>
        <end position="51"/>
    </location>
</feature>
<dbReference type="RefSeq" id="WP_008826797.1">
    <property type="nucleotide sequence ID" value="NZ_AFNU02000002.1"/>
</dbReference>
<dbReference type="EC" id="3.2.1.1" evidence="8"/>
<dbReference type="AlphaFoldDB" id="U2EDX4"/>
<comment type="caution">
    <text evidence="8">The sequence shown here is derived from an EMBL/GenBank/DDBJ whole genome shotgun (WGS) entry which is preliminary data.</text>
</comment>
<sequence>MKFHKILRSFTLIALTLFVIAGCNTISDDSAATTTDESVSTTDSTDSNIDEPTDQVEYAEVIVHYKRTDGDYDGWNLWVWEALPSNGEGNAYQFTEDDSYGKVARIELTGDLKRATLLGALPRLNDWQEKDVNQDRFIDLTKLTGDELHIWMTEGDPTIYYSEDKVGTGTVDVGAKQEEVENLDLNFVNTDHTGVYYEIFVRSFADSDGDGVGDFNGITEKLPYLSDLGIEGIWLMPMMESNSYHGYDVTDYYDVESDYGTMEDFENLLTQADQYGIDIIVDLVINHTSAQHPWFRSSKSGEESEYRDWYVWIDDNNPLRVRNGAWGQNIWHYHSGEYYAGYFWDQMPDLNMQNEEVQTELKNIGKYWLEKGVDGYRIDAAMHMFGQNEYPLEVDYASENVLWWHEFRTELQVDYPEIYLVGEIWDSPQVIAPYFKGIHSAFNFDAAHKILHAVKSNSSSGYTSGLESVYDIYEQQNPDFIDAPFLTNHDEDRIATQINNMGDLKMAADLLMMLSGNPYIYYGEEIGLKGYRSNGPHYDETRRLPFIWSDDTYNTTWFTDTVNDGVASAEEQLQDPNSLLNHYKELIEVRKTNEALEIGEFIPYSVKSGVISYLKHTDNQTLLVLHNPTNLDLSLDLDASHFTKTIYTSNAENSTSSLQLNSTIVFELDQSQVSTYITK</sequence>
<accession>U2EDX4</accession>
<dbReference type="CDD" id="cd10315">
    <property type="entry name" value="CBM41_pullulanase"/>
    <property type="match status" value="1"/>
</dbReference>
<dbReference type="InterPro" id="IPR005323">
    <property type="entry name" value="CBM41_pullulanase"/>
</dbReference>
<dbReference type="Gene3D" id="3.90.400.10">
    <property type="entry name" value="Oligo-1,6-glucosidase, Domain 2"/>
    <property type="match status" value="1"/>
</dbReference>
<dbReference type="InterPro" id="IPR013784">
    <property type="entry name" value="Carb-bd-like_fold"/>
</dbReference>
<evidence type="ECO:0000313" key="9">
    <source>
        <dbReference type="Proteomes" id="UP000005707"/>
    </source>
</evidence>
<organism evidence="8 9">
    <name type="scientific">Haloplasma contractile SSD-17B</name>
    <dbReference type="NCBI Taxonomy" id="1033810"/>
    <lineage>
        <taxon>Bacteria</taxon>
        <taxon>Bacillati</taxon>
        <taxon>Mycoplasmatota</taxon>
        <taxon>Mollicutes</taxon>
        <taxon>Haloplasmatales</taxon>
        <taxon>Haloplasmataceae</taxon>
        <taxon>Haloplasma</taxon>
    </lineage>
</organism>
<evidence type="ECO:0000256" key="4">
    <source>
        <dbReference type="ARBA" id="ARBA00023295"/>
    </source>
</evidence>
<dbReference type="Gene3D" id="2.60.40.1110">
    <property type="match status" value="1"/>
</dbReference>
<keyword evidence="3 8" id="KW-0378">Hydrolase</keyword>
<protein>
    <submittedName>
        <fullName evidence="8">Maltooligosyl trehalose synthase Carbohydrate transport protein</fullName>
        <ecNumber evidence="8">3.2.1.1</ecNumber>
    </submittedName>
</protein>
<evidence type="ECO:0000256" key="5">
    <source>
        <dbReference type="SAM" id="MobiDB-lite"/>
    </source>
</evidence>
<dbReference type="InParanoid" id="U2EDX4"/>
<reference evidence="8 9" key="2">
    <citation type="journal article" date="2013" name="PLoS ONE">
        <title>INDIGO - INtegrated Data Warehouse of MIcrobial GenOmes with Examples from the Red Sea Extremophiles.</title>
        <authorList>
            <person name="Alam I."/>
            <person name="Antunes A."/>
            <person name="Kamau A.A."/>
            <person name="Ba Alawi W."/>
            <person name="Kalkatawi M."/>
            <person name="Stingl U."/>
            <person name="Bajic V.B."/>
        </authorList>
    </citation>
    <scope>NUCLEOTIDE SEQUENCE [LARGE SCALE GENOMIC DNA]</scope>
    <source>
        <strain evidence="8 9">SSD-17B</strain>
    </source>
</reference>
<dbReference type="SUPFAM" id="SSF49452">
    <property type="entry name" value="Starch-binding domain-like"/>
    <property type="match status" value="1"/>
</dbReference>
<dbReference type="GO" id="GO:0009313">
    <property type="term" value="P:oligosaccharide catabolic process"/>
    <property type="evidence" value="ECO:0007669"/>
    <property type="project" value="TreeGrafter"/>
</dbReference>
<proteinExistence type="inferred from homology"/>
<dbReference type="OrthoDB" id="9805159at2"/>
<dbReference type="EMBL" id="AFNU02000002">
    <property type="protein sequence ID" value="ERJ13193.1"/>
    <property type="molecule type" value="Genomic_DNA"/>
</dbReference>
<name>U2EDX4_9MOLU</name>
<keyword evidence="9" id="KW-1185">Reference proteome</keyword>
<dbReference type="PANTHER" id="PTHR10357:SF179">
    <property type="entry name" value="NEUTRAL AND BASIC AMINO ACID TRANSPORT PROTEIN RBAT"/>
    <property type="match status" value="1"/>
</dbReference>
<comment type="similarity">
    <text evidence="1">Belongs to the glycosyl hydrolase 13 family.</text>
</comment>
<dbReference type="SUPFAM" id="SSF51011">
    <property type="entry name" value="Glycosyl hydrolase domain"/>
    <property type="match status" value="1"/>
</dbReference>
<dbReference type="Pfam" id="PF03714">
    <property type="entry name" value="PUD"/>
    <property type="match status" value="1"/>
</dbReference>
<dbReference type="CDD" id="cd11316">
    <property type="entry name" value="AmyAc_bac2_AmyA"/>
    <property type="match status" value="1"/>
</dbReference>
<evidence type="ECO:0000256" key="2">
    <source>
        <dbReference type="ARBA" id="ARBA00022729"/>
    </source>
</evidence>
<evidence type="ECO:0000313" key="8">
    <source>
        <dbReference type="EMBL" id="ERJ13193.1"/>
    </source>
</evidence>
<feature type="chain" id="PRO_5004625547" evidence="6">
    <location>
        <begin position="22"/>
        <end position="679"/>
    </location>
</feature>
<dbReference type="STRING" id="1033810.HLPCO_000812"/>
<dbReference type="SUPFAM" id="SSF51445">
    <property type="entry name" value="(Trans)glycosidases"/>
    <property type="match status" value="1"/>
</dbReference>
<dbReference type="PANTHER" id="PTHR10357">
    <property type="entry name" value="ALPHA-AMYLASE FAMILY MEMBER"/>
    <property type="match status" value="1"/>
</dbReference>
<dbReference type="Proteomes" id="UP000005707">
    <property type="component" value="Unassembled WGS sequence"/>
</dbReference>
<feature type="signal peptide" evidence="6">
    <location>
        <begin position="1"/>
        <end position="21"/>
    </location>
</feature>
<evidence type="ECO:0000259" key="7">
    <source>
        <dbReference type="SMART" id="SM00642"/>
    </source>
</evidence>
<evidence type="ECO:0000256" key="1">
    <source>
        <dbReference type="ARBA" id="ARBA00008061"/>
    </source>
</evidence>
<keyword evidence="4 8" id="KW-0326">Glycosidase</keyword>
<dbReference type="GO" id="GO:0004556">
    <property type="term" value="F:alpha-amylase activity"/>
    <property type="evidence" value="ECO:0007669"/>
    <property type="project" value="UniProtKB-EC"/>
</dbReference>